<dbReference type="RefSeq" id="WP_072955529.1">
    <property type="nucleotide sequence ID" value="NZ_FQUH01000002.1"/>
</dbReference>
<dbReference type="InterPro" id="IPR005537">
    <property type="entry name" value="RAMP_III_fam"/>
</dbReference>
<dbReference type="PANTHER" id="PTHR39965:SF1">
    <property type="entry name" value="CRISPR SYSTEM CMR SUBUNIT CMR6"/>
    <property type="match status" value="1"/>
</dbReference>
<sequence>MANDDIVPTLNWGLLYNKFFMTFNPYKAGKENGKDKDKAYFFNLMLQGKMPNHKHVKQPRVLTVGPPKELFNAVQNAVNSNQDDGLNIVCQRYQARQKSLVTSLLKQTGLQHIEMKDVIRTMTCSWRFVNGLSIPHLLGVNLLWHPTLGIPYLPGSALKGILKSFLTDIYADEDTASANDPAFTEMMQRVFGREVVSDREVAEAVQEQQAGDYIFFDALPTKKMKFVVDIMTPHFRDWYTQGNQSPGQLNNTPNDWHDPVPISFLALEDFDLQLTVVPRPGAQIVDSDELKFIMDMLCHALSHQGAGAKTALGYGYFQSRTDKN</sequence>
<feature type="domain" description="CRISPR type III-associated protein" evidence="2">
    <location>
        <begin position="144"/>
        <end position="317"/>
    </location>
</feature>
<dbReference type="AlphaFoldDB" id="A0A1M4VCX7"/>
<evidence type="ECO:0000256" key="1">
    <source>
        <dbReference type="ARBA" id="ARBA00023118"/>
    </source>
</evidence>
<protein>
    <submittedName>
        <fullName evidence="3">RAMP superfamily protein</fullName>
    </submittedName>
</protein>
<gene>
    <name evidence="3" type="ORF">SAMN02745781_00680</name>
</gene>
<evidence type="ECO:0000259" key="2">
    <source>
        <dbReference type="Pfam" id="PF03787"/>
    </source>
</evidence>
<dbReference type="NCBIfam" id="TIGR01898">
    <property type="entry name" value="cas_TM1791_cmr6"/>
    <property type="match status" value="1"/>
</dbReference>
<dbReference type="EMBL" id="FQUH01000002">
    <property type="protein sequence ID" value="SHE66680.1"/>
    <property type="molecule type" value="Genomic_DNA"/>
</dbReference>
<keyword evidence="4" id="KW-1185">Reference proteome</keyword>
<organism evidence="3 4">
    <name type="scientific">Vibrio gazogenes DSM 21264 = NBRC 103151</name>
    <dbReference type="NCBI Taxonomy" id="1123492"/>
    <lineage>
        <taxon>Bacteria</taxon>
        <taxon>Pseudomonadati</taxon>
        <taxon>Pseudomonadota</taxon>
        <taxon>Gammaproteobacteria</taxon>
        <taxon>Vibrionales</taxon>
        <taxon>Vibrionaceae</taxon>
        <taxon>Vibrio</taxon>
    </lineage>
</organism>
<evidence type="ECO:0000313" key="4">
    <source>
        <dbReference type="Proteomes" id="UP000184159"/>
    </source>
</evidence>
<proteinExistence type="predicted"/>
<reference evidence="4" key="1">
    <citation type="submission" date="2016-11" db="EMBL/GenBank/DDBJ databases">
        <authorList>
            <person name="Varghese N."/>
            <person name="Submissions S."/>
        </authorList>
    </citation>
    <scope>NUCLEOTIDE SEQUENCE [LARGE SCALE GENOMIC DNA]</scope>
    <source>
        <strain evidence="4">DSM 21264</strain>
    </source>
</reference>
<dbReference type="PANTHER" id="PTHR39965">
    <property type="entry name" value="CRISPR SYSTEM CMR SUBUNIT CMR6"/>
    <property type="match status" value="1"/>
</dbReference>
<dbReference type="Proteomes" id="UP000184159">
    <property type="component" value="Unassembled WGS sequence"/>
</dbReference>
<dbReference type="InterPro" id="IPR010172">
    <property type="entry name" value="CRISPR-assoc_prot_TM1791"/>
</dbReference>
<evidence type="ECO:0000313" key="3">
    <source>
        <dbReference type="EMBL" id="SHE66680.1"/>
    </source>
</evidence>
<keyword evidence="1" id="KW-0051">Antiviral defense</keyword>
<accession>A0A1M4VCX7</accession>
<dbReference type="Pfam" id="PF03787">
    <property type="entry name" value="RAMPs"/>
    <property type="match status" value="1"/>
</dbReference>
<name>A0A1M4VCX7_VIBGA</name>
<dbReference type="GO" id="GO:0051607">
    <property type="term" value="P:defense response to virus"/>
    <property type="evidence" value="ECO:0007669"/>
    <property type="project" value="UniProtKB-KW"/>
</dbReference>